<name>A0A7S0UM05_9CHLO</name>
<dbReference type="GO" id="GO:0005739">
    <property type="term" value="C:mitochondrion"/>
    <property type="evidence" value="ECO:0007669"/>
    <property type="project" value="InterPro"/>
</dbReference>
<dbReference type="GO" id="GO:0003735">
    <property type="term" value="F:structural constituent of ribosome"/>
    <property type="evidence" value="ECO:0007669"/>
    <property type="project" value="InterPro"/>
</dbReference>
<accession>A0A7S0UM05</accession>
<dbReference type="EMBL" id="HBFM01000566">
    <property type="protein sequence ID" value="CAD8763910.1"/>
    <property type="molecule type" value="Transcribed_RNA"/>
</dbReference>
<proteinExistence type="predicted"/>
<dbReference type="AlphaFoldDB" id="A0A7S0UM05"/>
<dbReference type="Pfam" id="PF16053">
    <property type="entry name" value="MRP-S34"/>
    <property type="match status" value="1"/>
</dbReference>
<dbReference type="InterPro" id="IPR032053">
    <property type="entry name" value="Ribosomal_mS34"/>
</dbReference>
<protein>
    <submittedName>
        <fullName evidence="1">Uncharacterized protein</fullName>
    </submittedName>
</protein>
<organism evidence="1">
    <name type="scientific">Polytomella parva</name>
    <dbReference type="NCBI Taxonomy" id="51329"/>
    <lineage>
        <taxon>Eukaryota</taxon>
        <taxon>Viridiplantae</taxon>
        <taxon>Chlorophyta</taxon>
        <taxon>core chlorophytes</taxon>
        <taxon>Chlorophyceae</taxon>
        <taxon>CS clade</taxon>
        <taxon>Chlamydomonadales</taxon>
        <taxon>Chlamydomonadaceae</taxon>
        <taxon>Polytomella</taxon>
    </lineage>
</organism>
<gene>
    <name evidence="1" type="ORF">PPAR00522_LOCUS293</name>
</gene>
<evidence type="ECO:0000313" key="1">
    <source>
        <dbReference type="EMBL" id="CAD8763910.1"/>
    </source>
</evidence>
<sequence length="122" mass="14493">MSYLSLLVPAEKRTLSKVLLNLPQHGIGGIYSRDSWHPTCQKYWEILEYITLKDDNSKGDAYGFLYFQGEKIHPFPKRNQSVWRYGWFWRPKPEQEKVLKPLKDRYDILVEMGIIDPAKYNV</sequence>
<reference evidence="1" key="1">
    <citation type="submission" date="2021-01" db="EMBL/GenBank/DDBJ databases">
        <authorList>
            <person name="Corre E."/>
            <person name="Pelletier E."/>
            <person name="Niang G."/>
            <person name="Scheremetjew M."/>
            <person name="Finn R."/>
            <person name="Kale V."/>
            <person name="Holt S."/>
            <person name="Cochrane G."/>
            <person name="Meng A."/>
            <person name="Brown T."/>
            <person name="Cohen L."/>
        </authorList>
    </citation>
    <scope>NUCLEOTIDE SEQUENCE</scope>
    <source>
        <strain evidence="1">SAG 63-3</strain>
    </source>
</reference>